<dbReference type="InterPro" id="IPR007197">
    <property type="entry name" value="rSAM"/>
</dbReference>
<keyword evidence="6" id="KW-0456">Lyase</keyword>
<feature type="domain" description="Radical SAM core" evidence="5">
    <location>
        <begin position="102"/>
        <end position="340"/>
    </location>
</feature>
<dbReference type="SFLD" id="SFLDS00029">
    <property type="entry name" value="Radical_SAM"/>
    <property type="match status" value="1"/>
</dbReference>
<evidence type="ECO:0000313" key="6">
    <source>
        <dbReference type="EMBL" id="PXV65798.1"/>
    </source>
</evidence>
<gene>
    <name evidence="6" type="ORF">C8D93_109177</name>
</gene>
<evidence type="ECO:0000256" key="2">
    <source>
        <dbReference type="ARBA" id="ARBA00023004"/>
    </source>
</evidence>
<evidence type="ECO:0000313" key="7">
    <source>
        <dbReference type="Proteomes" id="UP000248330"/>
    </source>
</evidence>
<dbReference type="Proteomes" id="UP000248330">
    <property type="component" value="Unassembled WGS sequence"/>
</dbReference>
<dbReference type="PROSITE" id="PS51918">
    <property type="entry name" value="RADICAL_SAM"/>
    <property type="match status" value="1"/>
</dbReference>
<keyword evidence="2" id="KW-0408">Iron</keyword>
<sequence>MTAQSDPAGGGSGRRRPIKGRGSTINPEGRFETFARERFDDGWAGQADAPGSGAAALGRADVDGSVGLTDEDVGHAMDGEPNPETRLFIDHARSIITRNDSPDIPFTQSINPYRGCEHGCVYCYARPAHAYLDLSPGLDFETKLFYKPDAAALLERELRKPGYVPEWISLGANTDPWQPVERKLGVTRSILEVLARFRHPVGIVTKGAALIERDLDLLTDLARDRLVFVAISVTTLDPALKRRLEPRASAPATRLRVIRRLADAGIPTMALFSPVIPFVNDAELERVLEAVRDAGAQRANYVMLRLPHEVKDLFRDWLQTHMPLKAAHVMSLVQQLRGGRDYDADYGQRMRGQGVYAELIAQRFRKACQRLGLNREGRFQLSTAHFRVPPAAGDQLSLL</sequence>
<dbReference type="Pfam" id="PF04055">
    <property type="entry name" value="Radical_SAM"/>
    <property type="match status" value="1"/>
</dbReference>
<dbReference type="InterPro" id="IPR040086">
    <property type="entry name" value="MJ0683-like"/>
</dbReference>
<dbReference type="CDD" id="cd01335">
    <property type="entry name" value="Radical_SAM"/>
    <property type="match status" value="1"/>
</dbReference>
<dbReference type="GO" id="GO:0051536">
    <property type="term" value="F:iron-sulfur cluster binding"/>
    <property type="evidence" value="ECO:0007669"/>
    <property type="project" value="UniProtKB-KW"/>
</dbReference>
<keyword evidence="1" id="KW-0479">Metal-binding</keyword>
<evidence type="ECO:0000256" key="1">
    <source>
        <dbReference type="ARBA" id="ARBA00022723"/>
    </source>
</evidence>
<keyword evidence="3" id="KW-0411">Iron-sulfur</keyword>
<dbReference type="InterPro" id="IPR006638">
    <property type="entry name" value="Elp3/MiaA/NifB-like_rSAM"/>
</dbReference>
<proteinExistence type="predicted"/>
<dbReference type="SMART" id="SM00729">
    <property type="entry name" value="Elp3"/>
    <property type="match status" value="1"/>
</dbReference>
<dbReference type="AlphaFoldDB" id="A0A318E3S9"/>
<evidence type="ECO:0000259" key="5">
    <source>
        <dbReference type="PROSITE" id="PS51918"/>
    </source>
</evidence>
<keyword evidence="7" id="KW-1185">Reference proteome</keyword>
<evidence type="ECO:0000256" key="4">
    <source>
        <dbReference type="SAM" id="MobiDB-lite"/>
    </source>
</evidence>
<dbReference type="PANTHER" id="PTHR43432:SF3">
    <property type="entry name" value="SLR0285 PROTEIN"/>
    <property type="match status" value="1"/>
</dbReference>
<organism evidence="6 7">
    <name type="scientific">Sinimarinibacterium flocculans</name>
    <dbReference type="NCBI Taxonomy" id="985250"/>
    <lineage>
        <taxon>Bacteria</taxon>
        <taxon>Pseudomonadati</taxon>
        <taxon>Pseudomonadota</taxon>
        <taxon>Gammaproteobacteria</taxon>
        <taxon>Nevskiales</taxon>
        <taxon>Nevskiaceae</taxon>
        <taxon>Sinimarinibacterium</taxon>
    </lineage>
</organism>
<dbReference type="GO" id="GO:0046872">
    <property type="term" value="F:metal ion binding"/>
    <property type="evidence" value="ECO:0007669"/>
    <property type="project" value="UniProtKB-KW"/>
</dbReference>
<reference evidence="6 7" key="1">
    <citation type="submission" date="2018-04" db="EMBL/GenBank/DDBJ databases">
        <title>Genomic Encyclopedia of Type Strains, Phase IV (KMG-IV): sequencing the most valuable type-strain genomes for metagenomic binning, comparative biology and taxonomic classification.</title>
        <authorList>
            <person name="Goeker M."/>
        </authorList>
    </citation>
    <scope>NUCLEOTIDE SEQUENCE [LARGE SCALE GENOMIC DNA]</scope>
    <source>
        <strain evidence="6 7">DSM 104150</strain>
    </source>
</reference>
<dbReference type="NCBIfam" id="NF033668">
    <property type="entry name" value="rSAM_PA0069"/>
    <property type="match status" value="1"/>
</dbReference>
<evidence type="ECO:0000256" key="3">
    <source>
        <dbReference type="ARBA" id="ARBA00023014"/>
    </source>
</evidence>
<dbReference type="PANTHER" id="PTHR43432">
    <property type="entry name" value="SLR0285 PROTEIN"/>
    <property type="match status" value="1"/>
</dbReference>
<dbReference type="Gene3D" id="3.80.30.30">
    <property type="match status" value="1"/>
</dbReference>
<dbReference type="EMBL" id="QICN01000009">
    <property type="protein sequence ID" value="PXV65798.1"/>
    <property type="molecule type" value="Genomic_DNA"/>
</dbReference>
<protein>
    <submittedName>
        <fullName evidence="6">DNA repair photolyase</fullName>
    </submittedName>
</protein>
<dbReference type="InterPro" id="IPR058240">
    <property type="entry name" value="rSAM_sf"/>
</dbReference>
<dbReference type="GO" id="GO:0016829">
    <property type="term" value="F:lyase activity"/>
    <property type="evidence" value="ECO:0007669"/>
    <property type="project" value="UniProtKB-KW"/>
</dbReference>
<comment type="caution">
    <text evidence="6">The sequence shown here is derived from an EMBL/GenBank/DDBJ whole genome shotgun (WGS) entry which is preliminary data.</text>
</comment>
<name>A0A318E3S9_9GAMM</name>
<dbReference type="SFLD" id="SFLDG01084">
    <property type="entry name" value="Uncharacterised_Radical_SAM_Su"/>
    <property type="match status" value="1"/>
</dbReference>
<accession>A0A318E3S9</accession>
<feature type="region of interest" description="Disordered" evidence="4">
    <location>
        <begin position="1"/>
        <end position="31"/>
    </location>
</feature>
<dbReference type="SUPFAM" id="SSF102114">
    <property type="entry name" value="Radical SAM enzymes"/>
    <property type="match status" value="1"/>
</dbReference>
<dbReference type="RefSeq" id="WP_211307382.1">
    <property type="nucleotide sequence ID" value="NZ_CAKZQT010000001.1"/>
</dbReference>